<dbReference type="InterPro" id="IPR035906">
    <property type="entry name" value="MetI-like_sf"/>
</dbReference>
<comment type="subcellular location">
    <subcellularLocation>
        <location evidence="1 7">Cell membrane</location>
        <topology evidence="1 7">Multi-pass membrane protein</topology>
    </subcellularLocation>
</comment>
<evidence type="ECO:0000313" key="9">
    <source>
        <dbReference type="EMBL" id="MFC4693474.1"/>
    </source>
</evidence>
<dbReference type="Gene3D" id="1.10.3720.10">
    <property type="entry name" value="MetI-like"/>
    <property type="match status" value="1"/>
</dbReference>
<evidence type="ECO:0000313" key="10">
    <source>
        <dbReference type="Proteomes" id="UP001596025"/>
    </source>
</evidence>
<gene>
    <name evidence="9" type="ORF">ACFO3M_08755</name>
</gene>
<feature type="transmembrane region" description="Helical" evidence="7">
    <location>
        <begin position="251"/>
        <end position="274"/>
    </location>
</feature>
<reference evidence="10" key="1">
    <citation type="journal article" date="2019" name="Int. J. Syst. Evol. Microbiol.">
        <title>The Global Catalogue of Microorganisms (GCM) 10K type strain sequencing project: providing services to taxonomists for standard genome sequencing and annotation.</title>
        <authorList>
            <consortium name="The Broad Institute Genomics Platform"/>
            <consortium name="The Broad Institute Genome Sequencing Center for Infectious Disease"/>
            <person name="Wu L."/>
            <person name="Ma J."/>
        </authorList>
    </citation>
    <scope>NUCLEOTIDE SEQUENCE [LARGE SCALE GENOMIC DNA]</scope>
    <source>
        <strain evidence="10">CCUG 62763</strain>
    </source>
</reference>
<feature type="transmembrane region" description="Helical" evidence="7">
    <location>
        <begin position="135"/>
        <end position="158"/>
    </location>
</feature>
<dbReference type="InterPro" id="IPR045621">
    <property type="entry name" value="BPD_transp_1_N"/>
</dbReference>
<dbReference type="CDD" id="cd06261">
    <property type="entry name" value="TM_PBP2"/>
    <property type="match status" value="1"/>
</dbReference>
<dbReference type="PROSITE" id="PS50928">
    <property type="entry name" value="ABC_TM1"/>
    <property type="match status" value="1"/>
</dbReference>
<dbReference type="RefSeq" id="WP_387988192.1">
    <property type="nucleotide sequence ID" value="NZ_JBHSGR010000007.1"/>
</dbReference>
<evidence type="ECO:0000256" key="1">
    <source>
        <dbReference type="ARBA" id="ARBA00004651"/>
    </source>
</evidence>
<feature type="transmembrane region" description="Helical" evidence="7">
    <location>
        <begin position="226"/>
        <end position="245"/>
    </location>
</feature>
<keyword evidence="2 7" id="KW-0813">Transport</keyword>
<comment type="similarity">
    <text evidence="7">Belongs to the binding-protein-dependent transport system permease family.</text>
</comment>
<organism evidence="9 10">
    <name type="scientific">Geodermatophilus arenarius</name>
    <dbReference type="NCBI Taxonomy" id="1137990"/>
    <lineage>
        <taxon>Bacteria</taxon>
        <taxon>Bacillati</taxon>
        <taxon>Actinomycetota</taxon>
        <taxon>Actinomycetes</taxon>
        <taxon>Geodermatophilales</taxon>
        <taxon>Geodermatophilaceae</taxon>
        <taxon>Geodermatophilus</taxon>
    </lineage>
</organism>
<proteinExistence type="inferred from homology"/>
<evidence type="ECO:0000256" key="7">
    <source>
        <dbReference type="RuleBase" id="RU363032"/>
    </source>
</evidence>
<dbReference type="Pfam" id="PF00528">
    <property type="entry name" value="BPD_transp_1"/>
    <property type="match status" value="1"/>
</dbReference>
<dbReference type="EMBL" id="JBHSGR010000007">
    <property type="protein sequence ID" value="MFC4693474.1"/>
    <property type="molecule type" value="Genomic_DNA"/>
</dbReference>
<accession>A0ABV9LHC1</accession>
<dbReference type="SUPFAM" id="SSF161098">
    <property type="entry name" value="MetI-like"/>
    <property type="match status" value="1"/>
</dbReference>
<feature type="domain" description="ABC transmembrane type-1" evidence="8">
    <location>
        <begin position="104"/>
        <end position="300"/>
    </location>
</feature>
<sequence>MVAFAARRSGQMLLSLWAAVTLVFVAVTQLPGDPVRALFGFQPPPPALYARIRSEYRLDEPLPVQYGLYLRDLLTGDWGRGLPALRGDAVVPGPAVLDVVAATAPVSATLLAGAVVVQLVVGVVAGALATSGRWAGAGVAAAATVLVGTPVVVAAYLLHFVFVSELGWAPFHGRTGEPAAYILPVLALAALSTGYVALITRAEVGDTLRAPFVQAARGRGLSPSRVVGVHALRPALTPVVTFVAANLGQLFVGLIVVEGVFGMPGVGAAILGAIEAHDRALLVGLTTVVIAAVIVANAVADVAAAAVDPRVRLGPAT</sequence>
<name>A0ABV9LHC1_9ACTN</name>
<keyword evidence="10" id="KW-1185">Reference proteome</keyword>
<comment type="caution">
    <text evidence="9">The sequence shown here is derived from an EMBL/GenBank/DDBJ whole genome shotgun (WGS) entry which is preliminary data.</text>
</comment>
<evidence type="ECO:0000256" key="5">
    <source>
        <dbReference type="ARBA" id="ARBA00022989"/>
    </source>
</evidence>
<keyword evidence="3" id="KW-1003">Cell membrane</keyword>
<dbReference type="Pfam" id="PF19300">
    <property type="entry name" value="BPD_transp_1_N"/>
    <property type="match status" value="1"/>
</dbReference>
<feature type="transmembrane region" description="Helical" evidence="7">
    <location>
        <begin position="106"/>
        <end position="128"/>
    </location>
</feature>
<feature type="transmembrane region" description="Helical" evidence="7">
    <location>
        <begin position="281"/>
        <end position="307"/>
    </location>
</feature>
<evidence type="ECO:0000259" key="8">
    <source>
        <dbReference type="PROSITE" id="PS50928"/>
    </source>
</evidence>
<evidence type="ECO:0000256" key="3">
    <source>
        <dbReference type="ARBA" id="ARBA00022475"/>
    </source>
</evidence>
<dbReference type="InterPro" id="IPR000515">
    <property type="entry name" value="MetI-like"/>
</dbReference>
<dbReference type="Proteomes" id="UP001596025">
    <property type="component" value="Unassembled WGS sequence"/>
</dbReference>
<keyword evidence="4 7" id="KW-0812">Transmembrane</keyword>
<evidence type="ECO:0000256" key="4">
    <source>
        <dbReference type="ARBA" id="ARBA00022692"/>
    </source>
</evidence>
<evidence type="ECO:0000256" key="2">
    <source>
        <dbReference type="ARBA" id="ARBA00022448"/>
    </source>
</evidence>
<protein>
    <submittedName>
        <fullName evidence="9">ABC transporter permease</fullName>
    </submittedName>
</protein>
<evidence type="ECO:0000256" key="6">
    <source>
        <dbReference type="ARBA" id="ARBA00023136"/>
    </source>
</evidence>
<keyword evidence="5 7" id="KW-1133">Transmembrane helix</keyword>
<dbReference type="PANTHER" id="PTHR43163">
    <property type="entry name" value="DIPEPTIDE TRANSPORT SYSTEM PERMEASE PROTEIN DPPB-RELATED"/>
    <property type="match status" value="1"/>
</dbReference>
<dbReference type="PANTHER" id="PTHR43163:SF7">
    <property type="entry name" value="DIPEPTIDE-TRANSPORT INTEGRAL MEMBRANE PROTEIN ABC TRANSPORTER DPPB-RELATED"/>
    <property type="match status" value="1"/>
</dbReference>
<keyword evidence="6 7" id="KW-0472">Membrane</keyword>
<feature type="transmembrane region" description="Helical" evidence="7">
    <location>
        <begin position="178"/>
        <end position="199"/>
    </location>
</feature>